<dbReference type="SUPFAM" id="SSF48264">
    <property type="entry name" value="Cytochrome P450"/>
    <property type="match status" value="1"/>
</dbReference>
<dbReference type="PANTHER" id="PTHR24305:SF166">
    <property type="entry name" value="CYTOCHROME P450 12A4, MITOCHONDRIAL-RELATED"/>
    <property type="match status" value="1"/>
</dbReference>
<keyword evidence="6" id="KW-0503">Monooxygenase</keyword>
<dbReference type="GO" id="GO:0016705">
    <property type="term" value="F:oxidoreductase activity, acting on paired donors, with incorporation or reduction of molecular oxygen"/>
    <property type="evidence" value="ECO:0007669"/>
    <property type="project" value="InterPro"/>
</dbReference>
<dbReference type="PRINTS" id="PR00463">
    <property type="entry name" value="EP450I"/>
</dbReference>
<dbReference type="GO" id="GO:0005506">
    <property type="term" value="F:iron ion binding"/>
    <property type="evidence" value="ECO:0007669"/>
    <property type="project" value="InterPro"/>
</dbReference>
<dbReference type="GO" id="GO:0004497">
    <property type="term" value="F:monooxygenase activity"/>
    <property type="evidence" value="ECO:0007669"/>
    <property type="project" value="UniProtKB-KW"/>
</dbReference>
<comment type="similarity">
    <text evidence="2 6">Belongs to the cytochrome P450 family.</text>
</comment>
<dbReference type="InterPro" id="IPR002401">
    <property type="entry name" value="Cyt_P450_E_grp-I"/>
</dbReference>
<evidence type="ECO:0000313" key="8">
    <source>
        <dbReference type="EMBL" id="KAF2095477.1"/>
    </source>
</evidence>
<dbReference type="InterPro" id="IPR001128">
    <property type="entry name" value="Cyt_P450"/>
</dbReference>
<gene>
    <name evidence="8" type="ORF">NA57DRAFT_67872</name>
</gene>
<dbReference type="GO" id="GO:0020037">
    <property type="term" value="F:heme binding"/>
    <property type="evidence" value="ECO:0007669"/>
    <property type="project" value="InterPro"/>
</dbReference>
<comment type="cofactor">
    <cofactor evidence="1 5">
        <name>heme</name>
        <dbReference type="ChEBI" id="CHEBI:30413"/>
    </cofactor>
</comment>
<feature type="transmembrane region" description="Helical" evidence="7">
    <location>
        <begin position="17"/>
        <end position="38"/>
    </location>
</feature>
<evidence type="ECO:0000256" key="5">
    <source>
        <dbReference type="PIRSR" id="PIRSR602401-1"/>
    </source>
</evidence>
<keyword evidence="9" id="KW-1185">Reference proteome</keyword>
<keyword evidence="7" id="KW-0472">Membrane</keyword>
<evidence type="ECO:0000256" key="7">
    <source>
        <dbReference type="SAM" id="Phobius"/>
    </source>
</evidence>
<evidence type="ECO:0000313" key="9">
    <source>
        <dbReference type="Proteomes" id="UP000799772"/>
    </source>
</evidence>
<protein>
    <submittedName>
        <fullName evidence="8">Cytochrome P450</fullName>
    </submittedName>
</protein>
<dbReference type="AlphaFoldDB" id="A0A9P4IBE5"/>
<dbReference type="InterPro" id="IPR036396">
    <property type="entry name" value="Cyt_P450_sf"/>
</dbReference>
<keyword evidence="7" id="KW-1133">Transmembrane helix</keyword>
<dbReference type="Proteomes" id="UP000799772">
    <property type="component" value="Unassembled WGS sequence"/>
</dbReference>
<comment type="caution">
    <text evidence="8">The sequence shown here is derived from an EMBL/GenBank/DDBJ whole genome shotgun (WGS) entry which is preliminary data.</text>
</comment>
<evidence type="ECO:0000256" key="6">
    <source>
        <dbReference type="RuleBase" id="RU000461"/>
    </source>
</evidence>
<keyword evidence="3 5" id="KW-0479">Metal-binding</keyword>
<dbReference type="InterPro" id="IPR050121">
    <property type="entry name" value="Cytochrome_P450_monoxygenase"/>
</dbReference>
<name>A0A9P4IBE5_9PEZI</name>
<feature type="binding site" description="axial binding residue" evidence="5">
    <location>
        <position position="446"/>
    </location>
    <ligand>
        <name>heme</name>
        <dbReference type="ChEBI" id="CHEBI:30413"/>
    </ligand>
    <ligandPart>
        <name>Fe</name>
        <dbReference type="ChEBI" id="CHEBI:18248"/>
    </ligandPart>
</feature>
<dbReference type="OrthoDB" id="1470350at2759"/>
<dbReference type="PROSITE" id="PS00086">
    <property type="entry name" value="CYTOCHROME_P450"/>
    <property type="match status" value="1"/>
</dbReference>
<keyword evidence="5 6" id="KW-0349">Heme</keyword>
<keyword evidence="4 5" id="KW-0408">Iron</keyword>
<reference evidence="8" key="1">
    <citation type="journal article" date="2020" name="Stud. Mycol.">
        <title>101 Dothideomycetes genomes: a test case for predicting lifestyles and emergence of pathogens.</title>
        <authorList>
            <person name="Haridas S."/>
            <person name="Albert R."/>
            <person name="Binder M."/>
            <person name="Bloem J."/>
            <person name="Labutti K."/>
            <person name="Salamov A."/>
            <person name="Andreopoulos B."/>
            <person name="Baker S."/>
            <person name="Barry K."/>
            <person name="Bills G."/>
            <person name="Bluhm B."/>
            <person name="Cannon C."/>
            <person name="Castanera R."/>
            <person name="Culley D."/>
            <person name="Daum C."/>
            <person name="Ezra D."/>
            <person name="Gonzalez J."/>
            <person name="Henrissat B."/>
            <person name="Kuo A."/>
            <person name="Liang C."/>
            <person name="Lipzen A."/>
            <person name="Lutzoni F."/>
            <person name="Magnuson J."/>
            <person name="Mondo S."/>
            <person name="Nolan M."/>
            <person name="Ohm R."/>
            <person name="Pangilinan J."/>
            <person name="Park H.-J."/>
            <person name="Ramirez L."/>
            <person name="Alfaro M."/>
            <person name="Sun H."/>
            <person name="Tritt A."/>
            <person name="Yoshinaga Y."/>
            <person name="Zwiers L.-H."/>
            <person name="Turgeon B."/>
            <person name="Goodwin S."/>
            <person name="Spatafora J."/>
            <person name="Crous P."/>
            <person name="Grigoriev I."/>
        </authorList>
    </citation>
    <scope>NUCLEOTIDE SEQUENCE</scope>
    <source>
        <strain evidence="8">CBS 133067</strain>
    </source>
</reference>
<dbReference type="Pfam" id="PF00067">
    <property type="entry name" value="p450"/>
    <property type="match status" value="1"/>
</dbReference>
<evidence type="ECO:0000256" key="3">
    <source>
        <dbReference type="ARBA" id="ARBA00022723"/>
    </source>
</evidence>
<keyword evidence="7" id="KW-0812">Transmembrane</keyword>
<accession>A0A9P4IBE5</accession>
<dbReference type="InterPro" id="IPR017972">
    <property type="entry name" value="Cyt_P450_CS"/>
</dbReference>
<dbReference type="EMBL" id="ML978131">
    <property type="protein sequence ID" value="KAF2095477.1"/>
    <property type="molecule type" value="Genomic_DNA"/>
</dbReference>
<evidence type="ECO:0000256" key="2">
    <source>
        <dbReference type="ARBA" id="ARBA00010617"/>
    </source>
</evidence>
<proteinExistence type="inferred from homology"/>
<dbReference type="PRINTS" id="PR00385">
    <property type="entry name" value="P450"/>
</dbReference>
<dbReference type="Gene3D" id="1.10.630.10">
    <property type="entry name" value="Cytochrome P450"/>
    <property type="match status" value="1"/>
</dbReference>
<keyword evidence="6" id="KW-0560">Oxidoreductase</keyword>
<evidence type="ECO:0000256" key="1">
    <source>
        <dbReference type="ARBA" id="ARBA00001971"/>
    </source>
</evidence>
<dbReference type="PANTHER" id="PTHR24305">
    <property type="entry name" value="CYTOCHROME P450"/>
    <property type="match status" value="1"/>
</dbReference>
<organism evidence="8 9">
    <name type="scientific">Rhizodiscina lignyota</name>
    <dbReference type="NCBI Taxonomy" id="1504668"/>
    <lineage>
        <taxon>Eukaryota</taxon>
        <taxon>Fungi</taxon>
        <taxon>Dikarya</taxon>
        <taxon>Ascomycota</taxon>
        <taxon>Pezizomycotina</taxon>
        <taxon>Dothideomycetes</taxon>
        <taxon>Pleosporomycetidae</taxon>
        <taxon>Aulographales</taxon>
        <taxon>Rhizodiscinaceae</taxon>
        <taxon>Rhizodiscina</taxon>
    </lineage>
</organism>
<sequence>MNLQQAFIHCVSRAARFSLLGITLGLTCILLICSYNLFFHPLRNVPGPFLARISRLWTRIGNYNGVKAHRIHAAHQRYGNIVRVSPNELSFADPAAVREIYMSDAFAKEETFYRAKRVFHEEMIMSLRDQDAHKARRKMLSRGFSQAAMLDFESTIADKTQVLMDQWARLGADGKPVDVYPWCLWLGFDTVYHLMFDEDPGSLRQGRAPDVMKYLRAWRPLFTYKEFVPQLEQYGVHLPGNVGNNFRLVEEWKNMAMKLVQNLRTRGSTTPFLRFALAEKDAHLGRPLTDSELAEEAMGGMFGGTGTTGNTFVYLLWGVLQQPSVTKKLREELQQVSEGRDETPSYTALAQLPFLQACLNETLRLYPTIIATLPRTALRDTTVCGVAVPRGTIVGTQNYTLHRSASAFPQPEAFMPERWLDSQGRLKDDERMKEAFVPFSVGPRKCIGLNLAQMELTKATAAFFLRFQRAEVDWDAMREGDMDMFDCFSASPRGTKLILKLWEKSS</sequence>
<evidence type="ECO:0000256" key="4">
    <source>
        <dbReference type="ARBA" id="ARBA00023004"/>
    </source>
</evidence>